<name>A0AA43Q5B4_9GAMM</name>
<evidence type="ECO:0000313" key="3">
    <source>
        <dbReference type="Proteomes" id="UP001160519"/>
    </source>
</evidence>
<feature type="transmembrane region" description="Helical" evidence="1">
    <location>
        <begin position="12"/>
        <end position="34"/>
    </location>
</feature>
<dbReference type="AlphaFoldDB" id="A0AA43Q5B4"/>
<keyword evidence="1" id="KW-1133">Transmembrane helix</keyword>
<dbReference type="NCBIfam" id="TIGR02532">
    <property type="entry name" value="IV_pilin_GFxxxE"/>
    <property type="match status" value="1"/>
</dbReference>
<accession>A0AA43Q5B4</accession>
<organism evidence="2 3">
    <name type="scientific">Candidatus Methylobacter titanis</name>
    <dbReference type="NCBI Taxonomy" id="3053457"/>
    <lineage>
        <taxon>Bacteria</taxon>
        <taxon>Pseudomonadati</taxon>
        <taxon>Pseudomonadota</taxon>
        <taxon>Gammaproteobacteria</taxon>
        <taxon>Methylococcales</taxon>
        <taxon>Methylococcaceae</taxon>
        <taxon>Methylobacter</taxon>
    </lineage>
</organism>
<evidence type="ECO:0000313" key="2">
    <source>
        <dbReference type="EMBL" id="MDI1229618.1"/>
    </source>
</evidence>
<sequence length="397" mass="41682">MSIRRQVQSGYSLPELALVIVVLGLLVIAATTVIRDTQKVTDSVEAQALFQRADNALSGFVYANGRLPCPAAAGVAGVEDCGLTNGVLPYQALGMAAQLRNQEGLEFRYAVYAKTGATTMDAQLNRKLDRIQPFYATATPLSSTSKNLANASDMDLCRALSNGWDATADATYVHTSDGSTLRHIAYVLADPGAIDADQDGNLFDGYNMAGVKFGLPSRGISAHYDDQVHAVYFDEIWEWMSCSGILSAVVHAHPNVKSTTAIYKQALVDYKVQLQLAVEFAKASNATAAAQLLQASAGLATASSLLPAGTATTLLMVPVGPYVTGPAAVGLAVAAIAVNVLGVTAAALGVGYLNVNLIPLTEKMVTLIEVVIPILTTLDTSVEANIKAADQAGIYER</sequence>
<keyword evidence="1" id="KW-0472">Membrane</keyword>
<reference evidence="2" key="1">
    <citation type="submission" date="2023-01" db="EMBL/GenBank/DDBJ databases">
        <title>Biogeochemical cycle of methane in antarctic sediments.</title>
        <authorList>
            <person name="Roldan D.M."/>
            <person name="Menes R.J."/>
        </authorList>
    </citation>
    <scope>NUCLEOTIDE SEQUENCE [LARGE SCALE GENOMIC DNA]</scope>
    <source>
        <strain evidence="2">K-2018 MAG008</strain>
    </source>
</reference>
<dbReference type="EMBL" id="JAQSDF010000001">
    <property type="protein sequence ID" value="MDI1229618.1"/>
    <property type="molecule type" value="Genomic_DNA"/>
</dbReference>
<proteinExistence type="predicted"/>
<comment type="caution">
    <text evidence="2">The sequence shown here is derived from an EMBL/GenBank/DDBJ whole genome shotgun (WGS) entry which is preliminary data.</text>
</comment>
<protein>
    <submittedName>
        <fullName evidence="2">Prepilin-type N-terminal cleavage/methylation domain-containing protein</fullName>
    </submittedName>
</protein>
<feature type="transmembrane region" description="Helical" evidence="1">
    <location>
        <begin position="328"/>
        <end position="355"/>
    </location>
</feature>
<keyword evidence="3" id="KW-1185">Reference proteome</keyword>
<gene>
    <name evidence="2" type="ORF">PSU93_00515</name>
</gene>
<dbReference type="InterPro" id="IPR012902">
    <property type="entry name" value="N_methyl_site"/>
</dbReference>
<dbReference type="PROSITE" id="PS00409">
    <property type="entry name" value="PROKAR_NTER_METHYL"/>
    <property type="match status" value="1"/>
</dbReference>
<evidence type="ECO:0000256" key="1">
    <source>
        <dbReference type="SAM" id="Phobius"/>
    </source>
</evidence>
<keyword evidence="1" id="KW-0812">Transmembrane</keyword>
<dbReference type="Proteomes" id="UP001160519">
    <property type="component" value="Unassembled WGS sequence"/>
</dbReference>